<dbReference type="FunFam" id="2.40.33.10:FF:000001">
    <property type="entry name" value="Pyruvate kinase"/>
    <property type="match status" value="1"/>
</dbReference>
<keyword evidence="9 13" id="KW-0460">Magnesium</keyword>
<dbReference type="OrthoDB" id="9812123at2"/>
<reference evidence="16 17" key="1">
    <citation type="journal article" date="2017" name="Front. Microbiol.">
        <title>Genome Sequence of Desulfurella amilsii Strain TR1 and Comparative Genomics of Desulfurellaceae Family.</title>
        <authorList>
            <person name="Florentino A.P."/>
            <person name="Stams A.J."/>
            <person name="Sanchez-Andrea I."/>
        </authorList>
    </citation>
    <scope>NUCLEOTIDE SEQUENCE [LARGE SCALE GENOMIC DNA]</scope>
    <source>
        <strain evidence="16 17">TR1</strain>
    </source>
</reference>
<dbReference type="InterPro" id="IPR036918">
    <property type="entry name" value="Pyrv_Knase_C_sf"/>
</dbReference>
<dbReference type="SUPFAM" id="SSF50800">
    <property type="entry name" value="PK beta-barrel domain-like"/>
    <property type="match status" value="1"/>
</dbReference>
<keyword evidence="8" id="KW-0067">ATP-binding</keyword>
<keyword evidence="11 16" id="KW-0670">Pyruvate</keyword>
<dbReference type="NCBIfam" id="TIGR01064">
    <property type="entry name" value="pyruv_kin"/>
    <property type="match status" value="1"/>
</dbReference>
<evidence type="ECO:0000256" key="12">
    <source>
        <dbReference type="NCBIfam" id="TIGR01064"/>
    </source>
</evidence>
<dbReference type="Proteomes" id="UP000194141">
    <property type="component" value="Unassembled WGS sequence"/>
</dbReference>
<keyword evidence="7 13" id="KW-0418">Kinase</keyword>
<evidence type="ECO:0000256" key="7">
    <source>
        <dbReference type="ARBA" id="ARBA00022777"/>
    </source>
</evidence>
<dbReference type="InterPro" id="IPR015793">
    <property type="entry name" value="Pyrv_Knase_brl"/>
</dbReference>
<dbReference type="AlphaFoldDB" id="A0A1X4XUH0"/>
<dbReference type="UniPathway" id="UPA00109">
    <property type="reaction ID" value="UER00188"/>
</dbReference>
<keyword evidence="5" id="KW-0479">Metal-binding</keyword>
<feature type="domain" description="Pyruvate kinase C-terminal" evidence="15">
    <location>
        <begin position="359"/>
        <end position="439"/>
    </location>
</feature>
<dbReference type="EC" id="2.7.1.40" evidence="3 12"/>
<dbReference type="Gene3D" id="2.40.33.10">
    <property type="entry name" value="PK beta-barrel domain-like"/>
    <property type="match status" value="1"/>
</dbReference>
<dbReference type="InterPro" id="IPR040442">
    <property type="entry name" value="Pyrv_kinase-like_dom_sf"/>
</dbReference>
<keyword evidence="4 13" id="KW-0808">Transferase</keyword>
<keyword evidence="17" id="KW-1185">Reference proteome</keyword>
<sequence length="472" mass="52154">MLNLPLNKTKIVCTIGPASSSSAVMEKMMQNGMNIARINFAHGTFSEHETVINRLRQTAASLNRRLVILGDLPGPKIRVGNIEPIELKENDRVILSAQAEGSEIPVSLENFSNYLKVGDTIYLNDGFIQLKVEDIKGKKVHCICLIGGKLSSHKGINLPGADLPLKAIGDFEKQCIGFAKDIGIDAISVSFAQNRQDILDAKAYCEQIGYNPFIIAKIERFKAIENINEILEESNGIMVARGDLGVETPIESIAILQKQLIQKANMLGKPVITATQMLESMVENIRPTRAEATDVANAILDGTDCVMLSEESAIGKYPDIAVLMLSKIAQHTEHKRYIYPIYETLSKVLSSKTISLEDTMAVNVFTTVKNLNPLLLVTPTTSGATVRRMSRFKLPIWILGVSHNKNVTQNLEFSYGVYPIYEEELPQDWKSYIQSLIGKQDSFFVLVRGPSRKNPDANNSLEIVRLGVGLPI</sequence>
<comment type="caution">
    <text evidence="16">The sequence shown here is derived from an EMBL/GenBank/DDBJ whole genome shotgun (WGS) entry which is preliminary data.</text>
</comment>
<accession>A0A1X4XUH0</accession>
<comment type="pathway">
    <text evidence="1 13">Carbohydrate degradation; glycolysis; pyruvate from D-glyceraldehyde 3-phosphate: step 5/5.</text>
</comment>
<dbReference type="InterPro" id="IPR011037">
    <property type="entry name" value="Pyrv_Knase-like_insert_dom_sf"/>
</dbReference>
<proteinExistence type="inferred from homology"/>
<dbReference type="GO" id="GO:0000287">
    <property type="term" value="F:magnesium ion binding"/>
    <property type="evidence" value="ECO:0007669"/>
    <property type="project" value="UniProtKB-UniRule"/>
</dbReference>
<dbReference type="InterPro" id="IPR001697">
    <property type="entry name" value="Pyr_Knase"/>
</dbReference>
<dbReference type="Gene3D" id="3.40.1380.20">
    <property type="entry name" value="Pyruvate kinase, C-terminal domain"/>
    <property type="match status" value="1"/>
</dbReference>
<evidence type="ECO:0000256" key="2">
    <source>
        <dbReference type="ARBA" id="ARBA00008663"/>
    </source>
</evidence>
<dbReference type="RefSeq" id="WP_086033457.1">
    <property type="nucleotide sequence ID" value="NZ_MDSU01000018.1"/>
</dbReference>
<evidence type="ECO:0000256" key="6">
    <source>
        <dbReference type="ARBA" id="ARBA00022741"/>
    </source>
</evidence>
<evidence type="ECO:0000256" key="5">
    <source>
        <dbReference type="ARBA" id="ARBA00022723"/>
    </source>
</evidence>
<dbReference type="GO" id="GO:0030955">
    <property type="term" value="F:potassium ion binding"/>
    <property type="evidence" value="ECO:0007669"/>
    <property type="project" value="UniProtKB-UniRule"/>
</dbReference>
<protein>
    <recommendedName>
        <fullName evidence="3 12">Pyruvate kinase</fullName>
        <ecNumber evidence="3 12">2.7.1.40</ecNumber>
    </recommendedName>
</protein>
<dbReference type="STRING" id="1562698.DESAMIL20_732"/>
<dbReference type="GO" id="GO:0005524">
    <property type="term" value="F:ATP binding"/>
    <property type="evidence" value="ECO:0007669"/>
    <property type="project" value="UniProtKB-KW"/>
</dbReference>
<dbReference type="GO" id="GO:0016301">
    <property type="term" value="F:kinase activity"/>
    <property type="evidence" value="ECO:0007669"/>
    <property type="project" value="UniProtKB-KW"/>
</dbReference>
<keyword evidence="6" id="KW-0547">Nucleotide-binding</keyword>
<dbReference type="InterPro" id="IPR015795">
    <property type="entry name" value="Pyrv_Knase_C"/>
</dbReference>
<dbReference type="GO" id="GO:0004743">
    <property type="term" value="F:pyruvate kinase activity"/>
    <property type="evidence" value="ECO:0007669"/>
    <property type="project" value="UniProtKB-UniRule"/>
</dbReference>
<evidence type="ECO:0000256" key="13">
    <source>
        <dbReference type="RuleBase" id="RU000504"/>
    </source>
</evidence>
<name>A0A1X4XUH0_9BACT</name>
<organism evidence="16 17">
    <name type="scientific">Desulfurella amilsii</name>
    <dbReference type="NCBI Taxonomy" id="1562698"/>
    <lineage>
        <taxon>Bacteria</taxon>
        <taxon>Pseudomonadati</taxon>
        <taxon>Campylobacterota</taxon>
        <taxon>Desulfurellia</taxon>
        <taxon>Desulfurellales</taxon>
        <taxon>Desulfurellaceae</taxon>
        <taxon>Desulfurella</taxon>
    </lineage>
</organism>
<evidence type="ECO:0000313" key="16">
    <source>
        <dbReference type="EMBL" id="OSS41179.1"/>
    </source>
</evidence>
<dbReference type="EMBL" id="MDSU01000018">
    <property type="protein sequence ID" value="OSS41179.1"/>
    <property type="molecule type" value="Genomic_DNA"/>
</dbReference>
<dbReference type="Pfam" id="PF00224">
    <property type="entry name" value="PK"/>
    <property type="match status" value="1"/>
</dbReference>
<feature type="domain" description="Pyruvate kinase barrel" evidence="14">
    <location>
        <begin position="7"/>
        <end position="322"/>
    </location>
</feature>
<dbReference type="NCBIfam" id="NF004491">
    <property type="entry name" value="PRK05826.1"/>
    <property type="match status" value="1"/>
</dbReference>
<dbReference type="PANTHER" id="PTHR11817">
    <property type="entry name" value="PYRUVATE KINASE"/>
    <property type="match status" value="1"/>
</dbReference>
<dbReference type="InterPro" id="IPR015806">
    <property type="entry name" value="Pyrv_Knase_insert_dom_sf"/>
</dbReference>
<gene>
    <name evidence="16" type="ORF">DESAMIL20_732</name>
</gene>
<dbReference type="Pfam" id="PF02887">
    <property type="entry name" value="PK_C"/>
    <property type="match status" value="1"/>
</dbReference>
<evidence type="ECO:0000256" key="10">
    <source>
        <dbReference type="ARBA" id="ARBA00023152"/>
    </source>
</evidence>
<comment type="similarity">
    <text evidence="2 13">Belongs to the pyruvate kinase family.</text>
</comment>
<evidence type="ECO:0000256" key="3">
    <source>
        <dbReference type="ARBA" id="ARBA00012142"/>
    </source>
</evidence>
<dbReference type="SUPFAM" id="SSF52935">
    <property type="entry name" value="PK C-terminal domain-like"/>
    <property type="match status" value="1"/>
</dbReference>
<dbReference type="PRINTS" id="PR01050">
    <property type="entry name" value="PYRUVTKNASE"/>
</dbReference>
<evidence type="ECO:0000256" key="1">
    <source>
        <dbReference type="ARBA" id="ARBA00004997"/>
    </source>
</evidence>
<evidence type="ECO:0000313" key="17">
    <source>
        <dbReference type="Proteomes" id="UP000194141"/>
    </source>
</evidence>
<dbReference type="SUPFAM" id="SSF51621">
    <property type="entry name" value="Phosphoenolpyruvate/pyruvate domain"/>
    <property type="match status" value="1"/>
</dbReference>
<dbReference type="Gene3D" id="3.20.20.60">
    <property type="entry name" value="Phosphoenolpyruvate-binding domains"/>
    <property type="match status" value="1"/>
</dbReference>
<dbReference type="InterPro" id="IPR015813">
    <property type="entry name" value="Pyrv/PenolPyrv_kinase-like_dom"/>
</dbReference>
<evidence type="ECO:0000259" key="14">
    <source>
        <dbReference type="Pfam" id="PF00224"/>
    </source>
</evidence>
<evidence type="ECO:0000256" key="11">
    <source>
        <dbReference type="ARBA" id="ARBA00023317"/>
    </source>
</evidence>
<evidence type="ECO:0000256" key="9">
    <source>
        <dbReference type="ARBA" id="ARBA00022842"/>
    </source>
</evidence>
<evidence type="ECO:0000256" key="8">
    <source>
        <dbReference type="ARBA" id="ARBA00022840"/>
    </source>
</evidence>
<evidence type="ECO:0000256" key="4">
    <source>
        <dbReference type="ARBA" id="ARBA00022679"/>
    </source>
</evidence>
<comment type="catalytic activity">
    <reaction evidence="13">
        <text>pyruvate + ATP = phosphoenolpyruvate + ADP + H(+)</text>
        <dbReference type="Rhea" id="RHEA:18157"/>
        <dbReference type="ChEBI" id="CHEBI:15361"/>
        <dbReference type="ChEBI" id="CHEBI:15378"/>
        <dbReference type="ChEBI" id="CHEBI:30616"/>
        <dbReference type="ChEBI" id="CHEBI:58702"/>
        <dbReference type="ChEBI" id="CHEBI:456216"/>
        <dbReference type="EC" id="2.7.1.40"/>
    </reaction>
</comment>
<evidence type="ECO:0000259" key="15">
    <source>
        <dbReference type="Pfam" id="PF02887"/>
    </source>
</evidence>
<keyword evidence="10 13" id="KW-0324">Glycolysis</keyword>